<dbReference type="AlphaFoldDB" id="A0ABD2ZRR0"/>
<protein>
    <submittedName>
        <fullName evidence="1">Uncharacterized protein</fullName>
    </submittedName>
</protein>
<proteinExistence type="predicted"/>
<reference evidence="1 2" key="1">
    <citation type="submission" date="2024-11" db="EMBL/GenBank/DDBJ databases">
        <title>A near-complete genome assembly of Cinchona calisaya.</title>
        <authorList>
            <person name="Lian D.C."/>
            <person name="Zhao X.W."/>
            <person name="Wei L."/>
        </authorList>
    </citation>
    <scope>NUCLEOTIDE SEQUENCE [LARGE SCALE GENOMIC DNA]</scope>
    <source>
        <tissue evidence="1">Nenye</tissue>
    </source>
</reference>
<evidence type="ECO:0000313" key="1">
    <source>
        <dbReference type="EMBL" id="KAL3520338.1"/>
    </source>
</evidence>
<comment type="caution">
    <text evidence="1">The sequence shown here is derived from an EMBL/GenBank/DDBJ whole genome shotgun (WGS) entry which is preliminary data.</text>
</comment>
<accession>A0ABD2ZRR0</accession>
<name>A0ABD2ZRR0_9GENT</name>
<sequence length="240" mass="27172">MFCNQKRHLQSEGTYGLAHHDKTLIPTLIADDDTWPVMEKTMPILNPNASNVSNLSDLNLHDSTPMVEHACEGGMSVMQNPRLGKEILANTFPRKFSFHIRDDYHPKLCTCKVHQIDEDDISNSLFLIWLGLITCLELVISSVPYIESSCNFSKVSRLSLRLMLLMLLRVWVPLDEQGHAKDSHDDWVHSVKVTFVYTKCTQVEQQVLWADLISIAAGFSSPWVIGGDFNVIELVSEYLG</sequence>
<dbReference type="EMBL" id="JBJUIK010000008">
    <property type="protein sequence ID" value="KAL3520338.1"/>
    <property type="molecule type" value="Genomic_DNA"/>
</dbReference>
<evidence type="ECO:0000313" key="2">
    <source>
        <dbReference type="Proteomes" id="UP001630127"/>
    </source>
</evidence>
<gene>
    <name evidence="1" type="ORF">ACH5RR_018487</name>
</gene>
<organism evidence="1 2">
    <name type="scientific">Cinchona calisaya</name>
    <dbReference type="NCBI Taxonomy" id="153742"/>
    <lineage>
        <taxon>Eukaryota</taxon>
        <taxon>Viridiplantae</taxon>
        <taxon>Streptophyta</taxon>
        <taxon>Embryophyta</taxon>
        <taxon>Tracheophyta</taxon>
        <taxon>Spermatophyta</taxon>
        <taxon>Magnoliopsida</taxon>
        <taxon>eudicotyledons</taxon>
        <taxon>Gunneridae</taxon>
        <taxon>Pentapetalae</taxon>
        <taxon>asterids</taxon>
        <taxon>lamiids</taxon>
        <taxon>Gentianales</taxon>
        <taxon>Rubiaceae</taxon>
        <taxon>Cinchonoideae</taxon>
        <taxon>Cinchoneae</taxon>
        <taxon>Cinchona</taxon>
    </lineage>
</organism>
<keyword evidence="2" id="KW-1185">Reference proteome</keyword>
<dbReference type="Proteomes" id="UP001630127">
    <property type="component" value="Unassembled WGS sequence"/>
</dbReference>